<accession>A0A1S2PDF4</accession>
<evidence type="ECO:0000313" key="3">
    <source>
        <dbReference type="Proteomes" id="UP000179935"/>
    </source>
</evidence>
<name>A0A1S2PDF4_9ACTN</name>
<dbReference type="STRING" id="1428652.BIV24_15360"/>
<reference evidence="2 3" key="1">
    <citation type="submission" date="2016-10" db="EMBL/GenBank/DDBJ databases">
        <title>Genome sequence of Streptomyces sp. MUSC 93.</title>
        <authorList>
            <person name="Lee L.-H."/>
            <person name="Ser H.-L."/>
            <person name="Law J.W.-F."/>
        </authorList>
    </citation>
    <scope>NUCLEOTIDE SEQUENCE [LARGE SCALE GENOMIC DNA]</scope>
    <source>
        <strain evidence="2 3">MUSC 93</strain>
    </source>
</reference>
<protein>
    <recommendedName>
        <fullName evidence="4">SseB protein N-terminal domain-containing protein</fullName>
    </recommendedName>
</protein>
<organism evidence="2 3">
    <name type="scientific">Streptomyces colonosanans</name>
    <dbReference type="NCBI Taxonomy" id="1428652"/>
    <lineage>
        <taxon>Bacteria</taxon>
        <taxon>Bacillati</taxon>
        <taxon>Actinomycetota</taxon>
        <taxon>Actinomycetes</taxon>
        <taxon>Kitasatosporales</taxon>
        <taxon>Streptomycetaceae</taxon>
        <taxon>Streptomyces</taxon>
    </lineage>
</organism>
<feature type="region of interest" description="Disordered" evidence="1">
    <location>
        <begin position="110"/>
        <end position="159"/>
    </location>
</feature>
<sequence length="159" mass="16701">MIEEHFADYDEARTSAAIEASDHLDGVVERLTALVDPSFPRAFTLTFAGRERHDGQAPISFVVTATGLDDAARVLATLPDFHAWYQADAASSEDGADIVYVPEQSHAGIPSSGEFVDLRGAQNPAPLPPAGPTHPSRARPAAPITGTPPAPAPAARTSH</sequence>
<comment type="caution">
    <text evidence="2">The sequence shown here is derived from an EMBL/GenBank/DDBJ whole genome shotgun (WGS) entry which is preliminary data.</text>
</comment>
<evidence type="ECO:0000313" key="2">
    <source>
        <dbReference type="EMBL" id="OIJ91637.1"/>
    </source>
</evidence>
<keyword evidence="3" id="KW-1185">Reference proteome</keyword>
<feature type="compositionally biased region" description="Low complexity" evidence="1">
    <location>
        <begin position="133"/>
        <end position="145"/>
    </location>
</feature>
<dbReference type="EMBL" id="MLYP01000040">
    <property type="protein sequence ID" value="OIJ91637.1"/>
    <property type="molecule type" value="Genomic_DNA"/>
</dbReference>
<dbReference type="AlphaFoldDB" id="A0A1S2PDF4"/>
<evidence type="ECO:0000256" key="1">
    <source>
        <dbReference type="SAM" id="MobiDB-lite"/>
    </source>
</evidence>
<dbReference type="OrthoDB" id="4312212at2"/>
<dbReference type="RefSeq" id="WP_071366858.1">
    <property type="nucleotide sequence ID" value="NZ_MLYP01000040.1"/>
</dbReference>
<gene>
    <name evidence="2" type="ORF">BIV24_15360</name>
</gene>
<proteinExistence type="predicted"/>
<evidence type="ECO:0008006" key="4">
    <source>
        <dbReference type="Google" id="ProtNLM"/>
    </source>
</evidence>
<dbReference type="Proteomes" id="UP000179935">
    <property type="component" value="Unassembled WGS sequence"/>
</dbReference>